<dbReference type="InterPro" id="IPR001841">
    <property type="entry name" value="Znf_RING"/>
</dbReference>
<keyword evidence="1" id="KW-0863">Zinc-finger</keyword>
<comment type="caution">
    <text evidence="3">The sequence shown here is derived from an EMBL/GenBank/DDBJ whole genome shotgun (WGS) entry which is preliminary data.</text>
</comment>
<evidence type="ECO:0000256" key="1">
    <source>
        <dbReference type="PROSITE-ProRule" id="PRU00175"/>
    </source>
</evidence>
<keyword evidence="4" id="KW-1185">Reference proteome</keyword>
<evidence type="ECO:0000259" key="2">
    <source>
        <dbReference type="PROSITE" id="PS50089"/>
    </source>
</evidence>
<dbReference type="Pfam" id="PF13920">
    <property type="entry name" value="zf-C3HC4_3"/>
    <property type="match status" value="1"/>
</dbReference>
<dbReference type="SUPFAM" id="SSF57850">
    <property type="entry name" value="RING/U-box"/>
    <property type="match status" value="1"/>
</dbReference>
<accession>A0ABQ5KSR0</accession>
<evidence type="ECO:0000313" key="3">
    <source>
        <dbReference type="EMBL" id="GKT35508.1"/>
    </source>
</evidence>
<sequence>MKALFNVSEEVRNHITRANDFAHLTGFEDIFVVQTNIFSGVAEKDVVLAAFLLMVNIYERLGLIVVPHIVPFNPQCIEWVYQTILHYLEPSVEMCVCAVYFWKYIFSRNYENVVRKYAVLQHSHCGVEHMDSRTEEEEHSDSTSEFEEIQQPVQRSMFDYSAFLGEIQQQTEHCKSAEYMEPLISVDPKDLLNAYGSCFVSLQWISFFRMIRRFYDDPFHHSPEAGRVGEAGIAALLMNLFNSFKAKGTQSSAMLIVSEYVAFMVNAKHQTNILGMLMNYLFHMDGDLNVLVISQPSMIFNSIINCRTDDMMLLKSSSSTFSSVRSSFSLLMTKLRSLDFSQFSKYAVADLCEVITECIKNAKQHCLQTSLEIEQTIKKRDTIPKLLVKFFDQQESKVLHQQLLDIRFLEESVILPSIGFITKLASVVDISDNAHPLDLMVSHHIGGDNNECIICCCEPRTVVFPCGHMICCEECAKLLSQMQHQCPLCKRAFENHQIIRPKFFRRSKYDSVVHTTKTIEDFQQAMDTQTDMMEEEIF</sequence>
<dbReference type="Proteomes" id="UP001057375">
    <property type="component" value="Unassembled WGS sequence"/>
</dbReference>
<name>A0ABQ5KSR0_9EUKA</name>
<keyword evidence="1" id="KW-0479">Metal-binding</keyword>
<gene>
    <name evidence="3" type="ORF">ADUPG1_008656</name>
</gene>
<evidence type="ECO:0000313" key="4">
    <source>
        <dbReference type="Proteomes" id="UP001057375"/>
    </source>
</evidence>
<dbReference type="EMBL" id="BQXS01011002">
    <property type="protein sequence ID" value="GKT35508.1"/>
    <property type="molecule type" value="Genomic_DNA"/>
</dbReference>
<feature type="domain" description="RING-type" evidence="2">
    <location>
        <begin position="452"/>
        <end position="490"/>
    </location>
</feature>
<dbReference type="Gene3D" id="3.30.40.10">
    <property type="entry name" value="Zinc/RING finger domain, C3HC4 (zinc finger)"/>
    <property type="match status" value="1"/>
</dbReference>
<dbReference type="PROSITE" id="PS50089">
    <property type="entry name" value="ZF_RING_2"/>
    <property type="match status" value="1"/>
</dbReference>
<organism evidence="3 4">
    <name type="scientific">Aduncisulcus paluster</name>
    <dbReference type="NCBI Taxonomy" id="2918883"/>
    <lineage>
        <taxon>Eukaryota</taxon>
        <taxon>Metamonada</taxon>
        <taxon>Carpediemonas-like organisms</taxon>
        <taxon>Aduncisulcus</taxon>
    </lineage>
</organism>
<dbReference type="InterPro" id="IPR013083">
    <property type="entry name" value="Znf_RING/FYVE/PHD"/>
</dbReference>
<protein>
    <recommendedName>
        <fullName evidence="2">RING-type domain-containing protein</fullName>
    </recommendedName>
</protein>
<keyword evidence="1" id="KW-0862">Zinc</keyword>
<proteinExistence type="predicted"/>
<reference evidence="3" key="1">
    <citation type="submission" date="2022-03" db="EMBL/GenBank/DDBJ databases">
        <title>Draft genome sequence of Aduncisulcus paluster, a free-living microaerophilic Fornicata.</title>
        <authorList>
            <person name="Yuyama I."/>
            <person name="Kume K."/>
            <person name="Tamura T."/>
            <person name="Inagaki Y."/>
            <person name="Hashimoto T."/>
        </authorList>
    </citation>
    <scope>NUCLEOTIDE SEQUENCE</scope>
    <source>
        <strain evidence="3">NY0171</strain>
    </source>
</reference>